<sequence>MPIYMDFHDLPEINIKDSKKAHLNDLSVQEKYSVKYLQYWINEQEGKAYCLVEGPSKEACEATHREANGITACNLVEVKDGMYDLFLGDNQKLDHGLVRHFNGEIDNGYRFILSLELKNSQLLSRQKGKKHPPYDQLKLECIALVEKYHGRDLIPTGQKEILGIFRTAEAALKCSLELRSLILKRIGTRMFKSYRFKMGLCVGQPVTAQSGFFEEAMNFALILSNISKDSQITTSRFFCQLSGLREDSSEKNGIRIIDGPDGEFLIALNGIIQKNLEEEQLNVDFLGRELGVSRAQLYRKIKLLTGLSPNHYIRDQRLSKSLNLLSKRMMTISEIALESGFNNPSYFSKCFQKRYGVSPSKIK</sequence>
<dbReference type="Gene3D" id="3.30.70.3090">
    <property type="entry name" value="ORF SCO4226, nickel-binding ferredoxin-like monomer"/>
    <property type="match status" value="1"/>
</dbReference>
<dbReference type="InterPro" id="IPR020449">
    <property type="entry name" value="Tscrpt_reg_AraC-type_HTH"/>
</dbReference>
<proteinExistence type="predicted"/>
<dbReference type="SUPFAM" id="SSF46689">
    <property type="entry name" value="Homeodomain-like"/>
    <property type="match status" value="1"/>
</dbReference>
<dbReference type="InterPro" id="IPR029787">
    <property type="entry name" value="Nucleotide_cyclase"/>
</dbReference>
<dbReference type="InterPro" id="IPR018062">
    <property type="entry name" value="HTH_AraC-typ_CS"/>
</dbReference>
<keyword evidence="6" id="KW-1185">Reference proteome</keyword>
<evidence type="ECO:0000259" key="4">
    <source>
        <dbReference type="PROSITE" id="PS01124"/>
    </source>
</evidence>
<evidence type="ECO:0000313" key="6">
    <source>
        <dbReference type="Proteomes" id="UP001474120"/>
    </source>
</evidence>
<dbReference type="EMBL" id="JBCDNA010000002">
    <property type="protein sequence ID" value="MEL4456080.1"/>
    <property type="molecule type" value="Genomic_DNA"/>
</dbReference>
<dbReference type="InterPro" id="IPR025336">
    <property type="entry name" value="SCO4226-like"/>
</dbReference>
<dbReference type="InterPro" id="IPR009057">
    <property type="entry name" value="Homeodomain-like_sf"/>
</dbReference>
<dbReference type="InterPro" id="IPR042557">
    <property type="entry name" value="SCO4226"/>
</dbReference>
<dbReference type="PANTHER" id="PTHR43280">
    <property type="entry name" value="ARAC-FAMILY TRANSCRIPTIONAL REGULATOR"/>
    <property type="match status" value="1"/>
</dbReference>
<reference evidence="5 6" key="1">
    <citation type="submission" date="2024-04" db="EMBL/GenBank/DDBJ databases">
        <title>whole genome sequencing of Lutimonas vermicola strain IMCC1616.</title>
        <authorList>
            <person name="Bae S.S."/>
        </authorList>
    </citation>
    <scope>NUCLEOTIDE SEQUENCE [LARGE SCALE GENOMIC DNA]</scope>
    <source>
        <strain evidence="5 6">IMCC1616</strain>
    </source>
</reference>
<organism evidence="5 6">
    <name type="scientific">Lutimonas vermicola</name>
    <dbReference type="NCBI Taxonomy" id="414288"/>
    <lineage>
        <taxon>Bacteria</taxon>
        <taxon>Pseudomonadati</taxon>
        <taxon>Bacteroidota</taxon>
        <taxon>Flavobacteriia</taxon>
        <taxon>Flavobacteriales</taxon>
        <taxon>Flavobacteriaceae</taxon>
        <taxon>Lutimonas</taxon>
    </lineage>
</organism>
<comment type="caution">
    <text evidence="5">The sequence shown here is derived from an EMBL/GenBank/DDBJ whole genome shotgun (WGS) entry which is preliminary data.</text>
</comment>
<feature type="domain" description="HTH araC/xylS-type" evidence="4">
    <location>
        <begin position="266"/>
        <end position="363"/>
    </location>
</feature>
<evidence type="ECO:0000313" key="5">
    <source>
        <dbReference type="EMBL" id="MEL4456080.1"/>
    </source>
</evidence>
<dbReference type="Proteomes" id="UP001474120">
    <property type="component" value="Unassembled WGS sequence"/>
</dbReference>
<evidence type="ECO:0000256" key="3">
    <source>
        <dbReference type="ARBA" id="ARBA00023163"/>
    </source>
</evidence>
<dbReference type="PROSITE" id="PS00041">
    <property type="entry name" value="HTH_ARAC_FAMILY_1"/>
    <property type="match status" value="1"/>
</dbReference>
<dbReference type="Pfam" id="PF12833">
    <property type="entry name" value="HTH_18"/>
    <property type="match status" value="1"/>
</dbReference>
<accession>A0ABU9L0W4</accession>
<dbReference type="SMART" id="SM00342">
    <property type="entry name" value="HTH_ARAC"/>
    <property type="match status" value="1"/>
</dbReference>
<keyword evidence="3" id="KW-0804">Transcription</keyword>
<evidence type="ECO:0000256" key="2">
    <source>
        <dbReference type="ARBA" id="ARBA00023125"/>
    </source>
</evidence>
<name>A0ABU9L0W4_9FLAO</name>
<dbReference type="Gene3D" id="3.30.70.1230">
    <property type="entry name" value="Nucleotide cyclase"/>
    <property type="match status" value="1"/>
</dbReference>
<dbReference type="Pfam" id="PF14026">
    <property type="entry name" value="SCO4226-like"/>
    <property type="match status" value="1"/>
</dbReference>
<dbReference type="InterPro" id="IPR018060">
    <property type="entry name" value="HTH_AraC"/>
</dbReference>
<dbReference type="RefSeq" id="WP_342160111.1">
    <property type="nucleotide sequence ID" value="NZ_JBCDNA010000002.1"/>
</dbReference>
<dbReference type="Gene3D" id="1.10.10.60">
    <property type="entry name" value="Homeodomain-like"/>
    <property type="match status" value="2"/>
</dbReference>
<keyword evidence="1" id="KW-0805">Transcription regulation</keyword>
<dbReference type="PANTHER" id="PTHR43280:SF2">
    <property type="entry name" value="HTH-TYPE TRANSCRIPTIONAL REGULATOR EXSA"/>
    <property type="match status" value="1"/>
</dbReference>
<protein>
    <submittedName>
        <fullName evidence="5">Nickel-binding protein</fullName>
    </submittedName>
</protein>
<dbReference type="PRINTS" id="PR00032">
    <property type="entry name" value="HTHARAC"/>
</dbReference>
<dbReference type="PROSITE" id="PS01124">
    <property type="entry name" value="HTH_ARAC_FAMILY_2"/>
    <property type="match status" value="1"/>
</dbReference>
<keyword evidence="2" id="KW-0238">DNA-binding</keyword>
<evidence type="ECO:0000256" key="1">
    <source>
        <dbReference type="ARBA" id="ARBA00023015"/>
    </source>
</evidence>
<gene>
    <name evidence="5" type="ORF">AABB81_09260</name>
</gene>